<dbReference type="OrthoDB" id="419598at2759"/>
<evidence type="ECO:0000313" key="5">
    <source>
        <dbReference type="Proteomes" id="UP000566819"/>
    </source>
</evidence>
<dbReference type="AlphaFoldDB" id="A0A8H4QYG4"/>
<dbReference type="Pfam" id="PF05368">
    <property type="entry name" value="NmrA"/>
    <property type="match status" value="1"/>
</dbReference>
<dbReference type="PANTHER" id="PTHR47706:SF9">
    <property type="entry name" value="NMRA-LIKE DOMAIN-CONTAINING PROTEIN-RELATED"/>
    <property type="match status" value="1"/>
</dbReference>
<evidence type="ECO:0000259" key="3">
    <source>
        <dbReference type="Pfam" id="PF05368"/>
    </source>
</evidence>
<dbReference type="GO" id="GO:0016491">
    <property type="term" value="F:oxidoreductase activity"/>
    <property type="evidence" value="ECO:0007669"/>
    <property type="project" value="UniProtKB-KW"/>
</dbReference>
<keyword evidence="2" id="KW-0560">Oxidoreductase</keyword>
<sequence length="274" mass="30029">MSKITQITIAGFTGRLSQLITSYLVAKYPTVKINGIVRNPSKVPAKFSANSNITIFEANSSDKAAVTKALKGSQVCICGYLGDNSLMTEGQKLLIDACIEAGVHRYIASDWSSDYRTVELGEEALLANVFADDAHTKVHYFGSGDVGLDITTMPNVAAWTAEIAMDPSADGVINVRGDRVSHKDIAKLIGEAYQTEITLQKNGSLEDLKNIVDGMRKREPDNMQSWMPLLYFQWMMSGKGDLTSVDNARYPMVKPTTLADYLKQHTLEDATTGY</sequence>
<feature type="domain" description="NmrA-like" evidence="3">
    <location>
        <begin position="6"/>
        <end position="116"/>
    </location>
</feature>
<dbReference type="InterPro" id="IPR036291">
    <property type="entry name" value="NAD(P)-bd_dom_sf"/>
</dbReference>
<gene>
    <name evidence="4" type="ORF">G7Y89_g14863</name>
</gene>
<keyword evidence="5" id="KW-1185">Reference proteome</keyword>
<evidence type="ECO:0000256" key="2">
    <source>
        <dbReference type="ARBA" id="ARBA00023002"/>
    </source>
</evidence>
<dbReference type="Proteomes" id="UP000566819">
    <property type="component" value="Unassembled WGS sequence"/>
</dbReference>
<comment type="caution">
    <text evidence="4">The sequence shown here is derived from an EMBL/GenBank/DDBJ whole genome shotgun (WGS) entry which is preliminary data.</text>
</comment>
<organism evidence="4 5">
    <name type="scientific">Cudoniella acicularis</name>
    <dbReference type="NCBI Taxonomy" id="354080"/>
    <lineage>
        <taxon>Eukaryota</taxon>
        <taxon>Fungi</taxon>
        <taxon>Dikarya</taxon>
        <taxon>Ascomycota</taxon>
        <taxon>Pezizomycotina</taxon>
        <taxon>Leotiomycetes</taxon>
        <taxon>Helotiales</taxon>
        <taxon>Tricladiaceae</taxon>
        <taxon>Cudoniella</taxon>
    </lineage>
</organism>
<evidence type="ECO:0000313" key="4">
    <source>
        <dbReference type="EMBL" id="KAF4618985.1"/>
    </source>
</evidence>
<dbReference type="PANTHER" id="PTHR47706">
    <property type="entry name" value="NMRA-LIKE FAMILY PROTEIN"/>
    <property type="match status" value="1"/>
</dbReference>
<dbReference type="Gene3D" id="3.40.50.720">
    <property type="entry name" value="NAD(P)-binding Rossmann-like Domain"/>
    <property type="match status" value="1"/>
</dbReference>
<name>A0A8H4QYG4_9HELO</name>
<keyword evidence="1" id="KW-0521">NADP</keyword>
<accession>A0A8H4QYG4</accession>
<reference evidence="4 5" key="1">
    <citation type="submission" date="2020-03" db="EMBL/GenBank/DDBJ databases">
        <title>Draft Genome Sequence of Cudoniella acicularis.</title>
        <authorList>
            <person name="Buettner E."/>
            <person name="Kellner H."/>
        </authorList>
    </citation>
    <scope>NUCLEOTIDE SEQUENCE [LARGE SCALE GENOMIC DNA]</scope>
    <source>
        <strain evidence="4 5">DSM 108380</strain>
    </source>
</reference>
<dbReference type="InterPro" id="IPR051609">
    <property type="entry name" value="NmrA/Isoflavone_reductase-like"/>
</dbReference>
<dbReference type="InterPro" id="IPR008030">
    <property type="entry name" value="NmrA-like"/>
</dbReference>
<protein>
    <recommendedName>
        <fullName evidence="3">NmrA-like domain-containing protein</fullName>
    </recommendedName>
</protein>
<evidence type="ECO:0000256" key="1">
    <source>
        <dbReference type="ARBA" id="ARBA00022857"/>
    </source>
</evidence>
<dbReference type="SUPFAM" id="SSF51735">
    <property type="entry name" value="NAD(P)-binding Rossmann-fold domains"/>
    <property type="match status" value="1"/>
</dbReference>
<dbReference type="EMBL" id="JAAMPI010002084">
    <property type="protein sequence ID" value="KAF4618985.1"/>
    <property type="molecule type" value="Genomic_DNA"/>
</dbReference>
<proteinExistence type="predicted"/>